<accession>A0A4D8PR08</accession>
<dbReference type="PANTHER" id="PTHR14226">
    <property type="entry name" value="NEUROPATHY TARGET ESTERASE/SWISS CHEESE D.MELANOGASTER"/>
    <property type="match status" value="1"/>
</dbReference>
<protein>
    <submittedName>
        <fullName evidence="6">Patatin-like phospholipase family protein</fullName>
    </submittedName>
</protein>
<feature type="active site" description="Proton acceptor" evidence="4">
    <location>
        <position position="211"/>
    </location>
</feature>
<geneLocation type="plasmid" evidence="6 7">
    <name>p2</name>
</geneLocation>
<dbReference type="GO" id="GO:0016787">
    <property type="term" value="F:hydrolase activity"/>
    <property type="evidence" value="ECO:0007669"/>
    <property type="project" value="UniProtKB-UniRule"/>
</dbReference>
<evidence type="ECO:0000313" key="7">
    <source>
        <dbReference type="Proteomes" id="UP000298595"/>
    </source>
</evidence>
<organism evidence="6 7">
    <name type="scientific">Azospirillum argentinense</name>
    <dbReference type="NCBI Taxonomy" id="2970906"/>
    <lineage>
        <taxon>Bacteria</taxon>
        <taxon>Pseudomonadati</taxon>
        <taxon>Pseudomonadota</taxon>
        <taxon>Alphaproteobacteria</taxon>
        <taxon>Rhodospirillales</taxon>
        <taxon>Azospirillaceae</taxon>
        <taxon>Azospirillum</taxon>
    </lineage>
</organism>
<dbReference type="Gene3D" id="3.40.1090.10">
    <property type="entry name" value="Cytosolic phospholipase A2 catalytic domain"/>
    <property type="match status" value="2"/>
</dbReference>
<dbReference type="InterPro" id="IPR002641">
    <property type="entry name" value="PNPLA_dom"/>
</dbReference>
<dbReference type="AlphaFoldDB" id="A0A4D8PR08"/>
<dbReference type="SUPFAM" id="SSF52151">
    <property type="entry name" value="FabD/lysophospholipase-like"/>
    <property type="match status" value="1"/>
</dbReference>
<keyword evidence="2 4" id="KW-0442">Lipid degradation</keyword>
<feature type="short sequence motif" description="GXGXXG" evidence="4">
    <location>
        <begin position="29"/>
        <end position="34"/>
    </location>
</feature>
<feature type="short sequence motif" description="GXSXG" evidence="4">
    <location>
        <begin position="57"/>
        <end position="61"/>
    </location>
</feature>
<name>A0A4D8PR08_9PROT</name>
<dbReference type="Proteomes" id="UP000298595">
    <property type="component" value="Plasmid p2"/>
</dbReference>
<dbReference type="PANTHER" id="PTHR14226:SF78">
    <property type="entry name" value="SLR0060 PROTEIN"/>
    <property type="match status" value="1"/>
</dbReference>
<sequence>MPPDQTMPTPAVQPANRKSAKPINLALQGGGAHGSFTWGVLDRILEDGRLTIDGIVGTSAGAMNCAVTAYGLTIGGPEGARSKLREFWRRISDEAKKGPLQPTPLDKMFSKGNMDFSPLWQMFDALSRMMSPYELNPMNQNPLRDVLSDVVDFKRLRKAPACKTFIAATDVCAGRLKVFGPKDISVDAVLASACLPFLFQAVQVGNAFYWDGGYSGNPPLFPLIDQCDSRDILIVQINPVRVPVPPRTAREIMDRVNTLSFNSSMMRELRVVDFVSKLIDSGELSPEKHKKMHIHTVDAEEVVEKLGVTSKLNADWDFLTYMFETGRHKAEEFLDQHFDKIGRESSTDISAKFLA</sequence>
<dbReference type="GO" id="GO:0016042">
    <property type="term" value="P:lipid catabolic process"/>
    <property type="evidence" value="ECO:0007669"/>
    <property type="project" value="UniProtKB-UniRule"/>
</dbReference>
<gene>
    <name evidence="6" type="ORF">D3093_23240</name>
</gene>
<dbReference type="RefSeq" id="WP_137117292.1">
    <property type="nucleotide sequence ID" value="NZ_CP032323.1"/>
</dbReference>
<reference evidence="6 7" key="1">
    <citation type="submission" date="2018-09" db="EMBL/GenBank/DDBJ databases">
        <title>Whole genome based analysis of evolution and adaptive divergence in Indian and Brazilian strains of Azospirillum brasilense.</title>
        <authorList>
            <person name="Singh C."/>
            <person name="Tripathi A.K."/>
        </authorList>
    </citation>
    <scope>NUCLEOTIDE SEQUENCE [LARGE SCALE GENOMIC DNA]</scope>
    <source>
        <strain evidence="6 7">MTCC4035</strain>
        <plasmid evidence="6 7">p2</plasmid>
    </source>
</reference>
<dbReference type="Pfam" id="PF01734">
    <property type="entry name" value="Patatin"/>
    <property type="match status" value="1"/>
</dbReference>
<feature type="active site" description="Nucleophile" evidence="4">
    <location>
        <position position="59"/>
    </location>
</feature>
<feature type="short sequence motif" description="DGA/G" evidence="4">
    <location>
        <begin position="211"/>
        <end position="213"/>
    </location>
</feature>
<keyword evidence="1 4" id="KW-0378">Hydrolase</keyword>
<evidence type="ECO:0000256" key="2">
    <source>
        <dbReference type="ARBA" id="ARBA00022963"/>
    </source>
</evidence>
<dbReference type="InterPro" id="IPR050301">
    <property type="entry name" value="NTE"/>
</dbReference>
<keyword evidence="6" id="KW-0614">Plasmid</keyword>
<dbReference type="KEGG" id="aare:D3093_23240"/>
<keyword evidence="3 4" id="KW-0443">Lipid metabolism</keyword>
<evidence type="ECO:0000256" key="1">
    <source>
        <dbReference type="ARBA" id="ARBA00022801"/>
    </source>
</evidence>
<dbReference type="EMBL" id="CP032323">
    <property type="protein sequence ID" value="QCN98198.1"/>
    <property type="molecule type" value="Genomic_DNA"/>
</dbReference>
<evidence type="ECO:0000256" key="4">
    <source>
        <dbReference type="PROSITE-ProRule" id="PRU01161"/>
    </source>
</evidence>
<dbReference type="InterPro" id="IPR016035">
    <property type="entry name" value="Acyl_Trfase/lysoPLipase"/>
</dbReference>
<evidence type="ECO:0000259" key="5">
    <source>
        <dbReference type="PROSITE" id="PS51635"/>
    </source>
</evidence>
<evidence type="ECO:0000313" key="6">
    <source>
        <dbReference type="EMBL" id="QCN98198.1"/>
    </source>
</evidence>
<evidence type="ECO:0000256" key="3">
    <source>
        <dbReference type="ARBA" id="ARBA00023098"/>
    </source>
</evidence>
<dbReference type="PROSITE" id="PS51635">
    <property type="entry name" value="PNPLA"/>
    <property type="match status" value="1"/>
</dbReference>
<proteinExistence type="predicted"/>
<feature type="domain" description="PNPLA" evidence="5">
    <location>
        <begin position="25"/>
        <end position="224"/>
    </location>
</feature>